<proteinExistence type="predicted"/>
<protein>
    <submittedName>
        <fullName evidence="3">Uncharacterized protein</fullName>
    </submittedName>
</protein>
<reference evidence="3 4" key="1">
    <citation type="journal article" date="2024" name="G3 (Bethesda)">
        <title>Genome assembly of Hibiscus sabdariffa L. provides insights into metabolisms of medicinal natural products.</title>
        <authorList>
            <person name="Kim T."/>
        </authorList>
    </citation>
    <scope>NUCLEOTIDE SEQUENCE [LARGE SCALE GENOMIC DNA]</scope>
    <source>
        <strain evidence="3">TK-2024</strain>
        <tissue evidence="3">Old leaves</tissue>
    </source>
</reference>
<comment type="caution">
    <text evidence="3">The sequence shown here is derived from an EMBL/GenBank/DDBJ whole genome shotgun (WGS) entry which is preliminary data.</text>
</comment>
<gene>
    <name evidence="3" type="ORF">V6N11_034837</name>
</gene>
<feature type="transmembrane region" description="Helical" evidence="1">
    <location>
        <begin position="164"/>
        <end position="183"/>
    </location>
</feature>
<keyword evidence="1" id="KW-0472">Membrane</keyword>
<feature type="transmembrane region" description="Helical" evidence="1">
    <location>
        <begin position="235"/>
        <end position="255"/>
    </location>
</feature>
<evidence type="ECO:0000256" key="1">
    <source>
        <dbReference type="SAM" id="Phobius"/>
    </source>
</evidence>
<feature type="chain" id="PRO_5047168001" evidence="2">
    <location>
        <begin position="30"/>
        <end position="510"/>
    </location>
</feature>
<evidence type="ECO:0000256" key="2">
    <source>
        <dbReference type="SAM" id="SignalP"/>
    </source>
</evidence>
<keyword evidence="4" id="KW-1185">Reference proteome</keyword>
<dbReference type="Proteomes" id="UP001396334">
    <property type="component" value="Unassembled WGS sequence"/>
</dbReference>
<dbReference type="EMBL" id="JBBPBN010000983">
    <property type="protein sequence ID" value="KAK8480830.1"/>
    <property type="molecule type" value="Genomic_DNA"/>
</dbReference>
<organism evidence="3 4">
    <name type="scientific">Hibiscus sabdariffa</name>
    <name type="common">roselle</name>
    <dbReference type="NCBI Taxonomy" id="183260"/>
    <lineage>
        <taxon>Eukaryota</taxon>
        <taxon>Viridiplantae</taxon>
        <taxon>Streptophyta</taxon>
        <taxon>Embryophyta</taxon>
        <taxon>Tracheophyta</taxon>
        <taxon>Spermatophyta</taxon>
        <taxon>Magnoliopsida</taxon>
        <taxon>eudicotyledons</taxon>
        <taxon>Gunneridae</taxon>
        <taxon>Pentapetalae</taxon>
        <taxon>rosids</taxon>
        <taxon>malvids</taxon>
        <taxon>Malvales</taxon>
        <taxon>Malvaceae</taxon>
        <taxon>Malvoideae</taxon>
        <taxon>Hibiscus</taxon>
    </lineage>
</organism>
<accession>A0ABR1ZKS5</accession>
<evidence type="ECO:0000313" key="4">
    <source>
        <dbReference type="Proteomes" id="UP001396334"/>
    </source>
</evidence>
<dbReference type="PANTHER" id="PTHR31414:SF21">
    <property type="match status" value="1"/>
</dbReference>
<feature type="transmembrane region" description="Helical" evidence="1">
    <location>
        <begin position="88"/>
        <end position="112"/>
    </location>
</feature>
<evidence type="ECO:0000313" key="3">
    <source>
        <dbReference type="EMBL" id="KAK8480830.1"/>
    </source>
</evidence>
<keyword evidence="1" id="KW-1133">Transmembrane helix</keyword>
<keyword evidence="2" id="KW-0732">Signal</keyword>
<name>A0ABR1ZKS5_9ROSI</name>
<dbReference type="InterPro" id="IPR040283">
    <property type="entry name" value="DDB_G0292058-like"/>
</dbReference>
<keyword evidence="1" id="KW-0812">Transmembrane</keyword>
<feature type="transmembrane region" description="Helical" evidence="1">
    <location>
        <begin position="124"/>
        <end position="144"/>
    </location>
</feature>
<sequence length="510" mass="56948">MRPKRRLNPVFILPPLFLVLSTFFPLSHGRQNHTADLQSDGVRNYSMILAEKQTRRPDPNDKFRTYKGGWDITNKHYFSSVGFSAMPFVLMAVIWFVLAGVFLLCACICCCCCKRKKPYGYSRAVYVSSLVCLILFTITTIVGSSVMFRGEEKFLGSVKKFTDYLVNTGVGIYESLVSIQNLLKSAKDVVLNKNYVSDELKQEVDKANDMIDSVGQLPRLKAEDATKDINKFLKLVNTALVLLASLMLVLAFLGFSENLHSAMVDWWSLGGLLSHSPLSFAAYFCIVSDTCVAMDEWVQNPNANSALNALIPCSDKQAGENIREAGQAVTTTINEMLNQIIAISNQNTGYNQSGPSVPLVCDPYKKGDSRQSCGDQVPLKDAEEEWEKYVCEVSETGNCSTAGRLTPDMYEEMSKAVNVSEGLYESSHFLATLVDCTIVENAMRNITQNHCPKLKKYSEWVYGGLVTATITVMFSLFFWVLHAREMQHRKYTKCINKGYDEAPLVGGDKL</sequence>
<dbReference type="PANTHER" id="PTHR31414">
    <property type="entry name" value="TRANSMEMBRANE PROTEIN DDB_G0292058"/>
    <property type="match status" value="1"/>
</dbReference>
<feature type="signal peptide" evidence="2">
    <location>
        <begin position="1"/>
        <end position="29"/>
    </location>
</feature>
<feature type="transmembrane region" description="Helical" evidence="1">
    <location>
        <begin position="460"/>
        <end position="481"/>
    </location>
</feature>